<accession>A0ABX6PBU6</accession>
<organism evidence="1 2">
    <name type="scientific">Rhizobium indicum</name>
    <dbReference type="NCBI Taxonomy" id="2583231"/>
    <lineage>
        <taxon>Bacteria</taxon>
        <taxon>Pseudomonadati</taxon>
        <taxon>Pseudomonadota</taxon>
        <taxon>Alphaproteobacteria</taxon>
        <taxon>Hyphomicrobiales</taxon>
        <taxon>Rhizobiaceae</taxon>
        <taxon>Rhizobium/Agrobacterium group</taxon>
        <taxon>Rhizobium</taxon>
    </lineage>
</organism>
<dbReference type="Proteomes" id="UP000305673">
    <property type="component" value="Chromosome"/>
</dbReference>
<dbReference type="RefSeq" id="WP_138390717.1">
    <property type="nucleotide sequence ID" value="NZ_CP054021.1"/>
</dbReference>
<keyword evidence="2" id="KW-1185">Reference proteome</keyword>
<name>A0ABX6PBU6_9HYPH</name>
<evidence type="ECO:0000313" key="1">
    <source>
        <dbReference type="EMBL" id="QKK16534.1"/>
    </source>
</evidence>
<proteinExistence type="predicted"/>
<sequence>MIEKITNRGELQAMILRSNYTFDGIQFFTPDEFSQQLAYMKRPTGYVIQPHVHNAVAREVLYTKEVLLIKSGVVRVDFYSDAQEYYESAILRAGDVILLAFGGHGFEIIEEAEIIEVKQGPYAGESDKTRFVPSVRELKIKGVE</sequence>
<protein>
    <submittedName>
        <fullName evidence="1">Uncharacterized protein</fullName>
    </submittedName>
</protein>
<dbReference type="SUPFAM" id="SSF51182">
    <property type="entry name" value="RmlC-like cupins"/>
    <property type="match status" value="1"/>
</dbReference>
<evidence type="ECO:0000313" key="2">
    <source>
        <dbReference type="Proteomes" id="UP000305673"/>
    </source>
</evidence>
<dbReference type="InterPro" id="IPR011051">
    <property type="entry name" value="RmlC_Cupin_sf"/>
</dbReference>
<reference evidence="1 2" key="1">
    <citation type="submission" date="2020-05" db="EMBL/GenBank/DDBJ databases">
        <title>Genome sequences of pea root nodulating Rhizobium spp.</title>
        <authorList>
            <person name="Rahi P."/>
        </authorList>
    </citation>
    <scope>NUCLEOTIDE SEQUENCE [LARGE SCALE GENOMIC DNA]</scope>
    <source>
        <strain evidence="2">JKLM 12A2</strain>
    </source>
</reference>
<dbReference type="EMBL" id="CP054021">
    <property type="protein sequence ID" value="QKK16534.1"/>
    <property type="molecule type" value="Genomic_DNA"/>
</dbReference>
<gene>
    <name evidence="1" type="ORF">FFM53_009035</name>
</gene>